<accession>A0A1G4HDK3</accession>
<evidence type="ECO:0000256" key="1">
    <source>
        <dbReference type="SAM" id="MobiDB-lite"/>
    </source>
</evidence>
<reference evidence="2 3" key="1">
    <citation type="submission" date="2016-07" db="EMBL/GenBank/DDBJ databases">
        <authorList>
            <consortium name="Pathogen Informatics"/>
        </authorList>
    </citation>
    <scope>NUCLEOTIDE SEQUENCE [LARGE SCALE GENOMIC DNA]</scope>
</reference>
<evidence type="ECO:0000313" key="3">
    <source>
        <dbReference type="Proteomes" id="UP000305196"/>
    </source>
</evidence>
<dbReference type="EMBL" id="LT615265">
    <property type="protein sequence ID" value="SCO73023.1"/>
    <property type="molecule type" value="Genomic_DNA"/>
</dbReference>
<feature type="region of interest" description="Disordered" evidence="1">
    <location>
        <begin position="253"/>
        <end position="284"/>
    </location>
</feature>
<protein>
    <submittedName>
        <fullName evidence="2">Vir protein, putative</fullName>
    </submittedName>
</protein>
<dbReference type="VEuPathDB" id="PlasmoDB:PVP01_1001500"/>
<gene>
    <name evidence="2" type="ORF">PVC01_100009400</name>
</gene>
<dbReference type="Proteomes" id="UP000305196">
    <property type="component" value="Chromosome 10"/>
</dbReference>
<proteinExistence type="predicted"/>
<name>A0A1G4HDK3_PLAVI</name>
<sequence length="362" mass="42319">MDIDKWKRDLPFLKNVWDKIDDFDKDIENDSPKSDYISTCSYFFRPWNGGKDKHEEFCMKLVRNLGHRSNNMDFLKHPRERCNYLNIWLYNSMKKEEIPEDIITGCFGDYSHMMSKIKEYPRCSYYSYDTNYVEPINIIKLQNFHHNVNTIHDILIKERDTQDRNSQYCYAQRYANECVKIYRDMLNNFCSRNRSLSTQNDKTCSELETFNNIYTNYLFKKGDIYKKIPDLSSSENEKHFLCQTNEQAPEAGLIPGSRQEAGRVSESGPEHGSESHGVEQSDKNIPFNTTSVVSAMAGIPPFLALIYKFTPVGTMLRRKNKQSINAFNHLDEEIENELFYRGLENGTINSSPATYNVAYGRV</sequence>
<dbReference type="VEuPathDB" id="PlasmoDB:PVW1_100017300"/>
<evidence type="ECO:0000313" key="2">
    <source>
        <dbReference type="EMBL" id="SCO73023.1"/>
    </source>
</evidence>
<feature type="compositionally biased region" description="Basic and acidic residues" evidence="1">
    <location>
        <begin position="260"/>
        <end position="282"/>
    </location>
</feature>
<dbReference type="InterPro" id="IPR008780">
    <property type="entry name" value="Plasmodium_Vir"/>
</dbReference>
<dbReference type="Pfam" id="PF05795">
    <property type="entry name" value="Plasmodium_Vir"/>
    <property type="match status" value="1"/>
</dbReference>
<organism evidence="2 3">
    <name type="scientific">Plasmodium vivax</name>
    <name type="common">malaria parasite P. vivax</name>
    <dbReference type="NCBI Taxonomy" id="5855"/>
    <lineage>
        <taxon>Eukaryota</taxon>
        <taxon>Sar</taxon>
        <taxon>Alveolata</taxon>
        <taxon>Apicomplexa</taxon>
        <taxon>Aconoidasida</taxon>
        <taxon>Haemosporida</taxon>
        <taxon>Plasmodiidae</taxon>
        <taxon>Plasmodium</taxon>
        <taxon>Plasmodium (Plasmodium)</taxon>
    </lineage>
</organism>
<dbReference type="AlphaFoldDB" id="A0A1G4HDK3"/>
<dbReference type="VEuPathDB" id="PlasmoDB:PVPAM_000030300"/>